<evidence type="ECO:0000256" key="9">
    <source>
        <dbReference type="ARBA" id="ARBA00023303"/>
    </source>
</evidence>
<name>A0AAQ4DP89_AMBAM</name>
<evidence type="ECO:0000256" key="6">
    <source>
        <dbReference type="ARBA" id="ARBA00023065"/>
    </source>
</evidence>
<feature type="compositionally biased region" description="Polar residues" evidence="10">
    <location>
        <begin position="189"/>
        <end position="203"/>
    </location>
</feature>
<evidence type="ECO:0000256" key="5">
    <source>
        <dbReference type="ARBA" id="ARBA00022989"/>
    </source>
</evidence>
<dbReference type="GO" id="GO:0033198">
    <property type="term" value="P:response to ATP"/>
    <property type="evidence" value="ECO:0007669"/>
    <property type="project" value="InterPro"/>
</dbReference>
<evidence type="ECO:0000256" key="10">
    <source>
        <dbReference type="SAM" id="MobiDB-lite"/>
    </source>
</evidence>
<feature type="region of interest" description="Disordered" evidence="10">
    <location>
        <begin position="177"/>
        <end position="203"/>
    </location>
</feature>
<evidence type="ECO:0008006" key="13">
    <source>
        <dbReference type="Google" id="ProtNLM"/>
    </source>
</evidence>
<dbReference type="GO" id="GO:0098794">
    <property type="term" value="C:postsynapse"/>
    <property type="evidence" value="ECO:0007669"/>
    <property type="project" value="GOC"/>
</dbReference>
<dbReference type="InterPro" id="IPR059116">
    <property type="entry name" value="P2X_receptor"/>
</dbReference>
<feature type="compositionally biased region" description="Low complexity" evidence="10">
    <location>
        <begin position="177"/>
        <end position="188"/>
    </location>
</feature>
<keyword evidence="9" id="KW-0407">Ion channel</keyword>
<protein>
    <recommendedName>
        <fullName evidence="13">ATP receptor</fullName>
    </recommendedName>
</protein>
<dbReference type="GO" id="GO:0004931">
    <property type="term" value="F:extracellularly ATP-gated monoatomic cation channel activity"/>
    <property type="evidence" value="ECO:0007669"/>
    <property type="project" value="InterPro"/>
</dbReference>
<dbReference type="GO" id="GO:0012505">
    <property type="term" value="C:endomembrane system"/>
    <property type="evidence" value="ECO:0007669"/>
    <property type="project" value="UniProtKB-SubCell"/>
</dbReference>
<keyword evidence="7" id="KW-0472">Membrane</keyword>
<keyword evidence="6" id="KW-0406">Ion transport</keyword>
<evidence type="ECO:0000256" key="3">
    <source>
        <dbReference type="ARBA" id="ARBA00022448"/>
    </source>
</evidence>
<evidence type="ECO:0000256" key="8">
    <source>
        <dbReference type="ARBA" id="ARBA00023286"/>
    </source>
</evidence>
<dbReference type="AlphaFoldDB" id="A0AAQ4DP89"/>
<dbReference type="GO" id="GO:0001614">
    <property type="term" value="F:purinergic nucleotide receptor activity"/>
    <property type="evidence" value="ECO:0007669"/>
    <property type="project" value="InterPro"/>
</dbReference>
<dbReference type="EMBL" id="JARKHS020028417">
    <property type="protein sequence ID" value="KAK8764279.1"/>
    <property type="molecule type" value="Genomic_DNA"/>
</dbReference>
<evidence type="ECO:0000256" key="2">
    <source>
        <dbReference type="ARBA" id="ARBA00009848"/>
    </source>
</evidence>
<dbReference type="InterPro" id="IPR001429">
    <property type="entry name" value="P2X_purnocptor"/>
</dbReference>
<keyword evidence="8" id="KW-1071">Ligand-gated ion channel</keyword>
<comment type="subcellular location">
    <subcellularLocation>
        <location evidence="1">Endomembrane system</location>
    </subcellularLocation>
</comment>
<comment type="caution">
    <text evidence="11">The sequence shown here is derived from an EMBL/GenBank/DDBJ whole genome shotgun (WGS) entry which is preliminary data.</text>
</comment>
<accession>A0AAQ4DP89</accession>
<keyword evidence="3" id="KW-0813">Transport</keyword>
<dbReference type="Pfam" id="PF00864">
    <property type="entry name" value="P2X_receptor"/>
    <property type="match status" value="1"/>
</dbReference>
<keyword evidence="12" id="KW-1185">Reference proteome</keyword>
<dbReference type="GO" id="GO:0070588">
    <property type="term" value="P:calcium ion transmembrane transport"/>
    <property type="evidence" value="ECO:0007669"/>
    <property type="project" value="TreeGrafter"/>
</dbReference>
<keyword evidence="4" id="KW-0812">Transmembrane</keyword>
<reference evidence="11 12" key="1">
    <citation type="journal article" date="2023" name="Arcadia Sci">
        <title>De novo assembly of a long-read Amblyomma americanum tick genome.</title>
        <authorList>
            <person name="Chou S."/>
            <person name="Poskanzer K.E."/>
            <person name="Rollins M."/>
            <person name="Thuy-Boun P.S."/>
        </authorList>
    </citation>
    <scope>NUCLEOTIDE SEQUENCE [LARGE SCALE GENOMIC DNA]</scope>
    <source>
        <strain evidence="11">F_SG_1</strain>
        <tissue evidence="11">Salivary glands</tissue>
    </source>
</reference>
<comment type="similarity">
    <text evidence="2">Belongs to the P2X receptor family.</text>
</comment>
<keyword evidence="5" id="KW-1133">Transmembrane helix</keyword>
<evidence type="ECO:0000313" key="11">
    <source>
        <dbReference type="EMBL" id="KAK8764279.1"/>
    </source>
</evidence>
<dbReference type="InterPro" id="IPR027309">
    <property type="entry name" value="P2X_extracellular_dom_sf"/>
</dbReference>
<dbReference type="PRINTS" id="PR01307">
    <property type="entry name" value="P2XRECEPTOR"/>
</dbReference>
<dbReference type="PANTHER" id="PTHR10125:SF31">
    <property type="entry name" value="P2X RECEPTOR E"/>
    <property type="match status" value="1"/>
</dbReference>
<dbReference type="PANTHER" id="PTHR10125">
    <property type="entry name" value="P2X PURINOCEPTOR"/>
    <property type="match status" value="1"/>
</dbReference>
<gene>
    <name evidence="11" type="ORF">V5799_033117</name>
</gene>
<dbReference type="Proteomes" id="UP001321473">
    <property type="component" value="Unassembled WGS sequence"/>
</dbReference>
<dbReference type="GO" id="GO:0005886">
    <property type="term" value="C:plasma membrane"/>
    <property type="evidence" value="ECO:0007669"/>
    <property type="project" value="InterPro"/>
</dbReference>
<sequence>MNASYLKACVHDEKKSPLCPIFRVGDMVEQAGADFDQMALEGGVIQITISWDCDLDYDIKYCLPDYSFTRLDDPDATVVRGFNFRYAKHYNEMKRTLVKAYGIKFVVRVRGEAGRTRLSSIAVTMGSGLGLLVVSEPQYEMADSWCVQNTVVYNERCIWANGKIAWRLLPPSSATSSSSILTSGRNSTGPRSSNSSRRGTAAI</sequence>
<organism evidence="11 12">
    <name type="scientific">Amblyomma americanum</name>
    <name type="common">Lone star tick</name>
    <dbReference type="NCBI Taxonomy" id="6943"/>
    <lineage>
        <taxon>Eukaryota</taxon>
        <taxon>Metazoa</taxon>
        <taxon>Ecdysozoa</taxon>
        <taxon>Arthropoda</taxon>
        <taxon>Chelicerata</taxon>
        <taxon>Arachnida</taxon>
        <taxon>Acari</taxon>
        <taxon>Parasitiformes</taxon>
        <taxon>Ixodida</taxon>
        <taxon>Ixodoidea</taxon>
        <taxon>Ixodidae</taxon>
        <taxon>Amblyomminae</taxon>
        <taxon>Amblyomma</taxon>
    </lineage>
</organism>
<evidence type="ECO:0000256" key="7">
    <source>
        <dbReference type="ARBA" id="ARBA00023136"/>
    </source>
</evidence>
<evidence type="ECO:0000313" key="12">
    <source>
        <dbReference type="Proteomes" id="UP001321473"/>
    </source>
</evidence>
<dbReference type="Gene3D" id="2.60.490.10">
    <property type="entry name" value="atp-gated p2x4 ion channel domain"/>
    <property type="match status" value="1"/>
</dbReference>
<proteinExistence type="inferred from homology"/>
<evidence type="ECO:0000256" key="4">
    <source>
        <dbReference type="ARBA" id="ARBA00022692"/>
    </source>
</evidence>
<evidence type="ECO:0000256" key="1">
    <source>
        <dbReference type="ARBA" id="ARBA00004308"/>
    </source>
</evidence>